<dbReference type="Proteomes" id="UP001196413">
    <property type="component" value="Unassembled WGS sequence"/>
</dbReference>
<dbReference type="EMBL" id="JAHQIW010002051">
    <property type="protein sequence ID" value="KAJ1354383.1"/>
    <property type="molecule type" value="Genomic_DNA"/>
</dbReference>
<gene>
    <name evidence="1" type="ORF">KIN20_011304</name>
</gene>
<organism evidence="1 2">
    <name type="scientific">Parelaphostrongylus tenuis</name>
    <name type="common">Meningeal worm</name>
    <dbReference type="NCBI Taxonomy" id="148309"/>
    <lineage>
        <taxon>Eukaryota</taxon>
        <taxon>Metazoa</taxon>
        <taxon>Ecdysozoa</taxon>
        <taxon>Nematoda</taxon>
        <taxon>Chromadorea</taxon>
        <taxon>Rhabditida</taxon>
        <taxon>Rhabditina</taxon>
        <taxon>Rhabditomorpha</taxon>
        <taxon>Strongyloidea</taxon>
        <taxon>Metastrongylidae</taxon>
        <taxon>Parelaphostrongylus</taxon>
    </lineage>
</organism>
<name>A0AAD5MCP0_PARTN</name>
<dbReference type="AlphaFoldDB" id="A0AAD5MCP0"/>
<proteinExistence type="predicted"/>
<reference evidence="1" key="1">
    <citation type="submission" date="2021-06" db="EMBL/GenBank/DDBJ databases">
        <title>Parelaphostrongylus tenuis whole genome reference sequence.</title>
        <authorList>
            <person name="Garwood T.J."/>
            <person name="Larsen P.A."/>
            <person name="Fountain-Jones N.M."/>
            <person name="Garbe J.R."/>
            <person name="Macchietto M.G."/>
            <person name="Kania S.A."/>
            <person name="Gerhold R.W."/>
            <person name="Richards J.E."/>
            <person name="Wolf T.M."/>
        </authorList>
    </citation>
    <scope>NUCLEOTIDE SEQUENCE</scope>
    <source>
        <strain evidence="1">MNPRO001-30</strain>
        <tissue evidence="1">Meninges</tissue>
    </source>
</reference>
<protein>
    <submittedName>
        <fullName evidence="1">Uncharacterized protein</fullName>
    </submittedName>
</protein>
<keyword evidence="2" id="KW-1185">Reference proteome</keyword>
<evidence type="ECO:0000313" key="2">
    <source>
        <dbReference type="Proteomes" id="UP001196413"/>
    </source>
</evidence>
<accession>A0AAD5MCP0</accession>
<comment type="caution">
    <text evidence="1">The sequence shown here is derived from an EMBL/GenBank/DDBJ whole genome shotgun (WGS) entry which is preliminary data.</text>
</comment>
<sequence>MRFHRLTFWRLRLPKVISRTNLHNYISLVLAKYPQSFILAVNLQKTLQTMIHKEYELLWIVDSNHRLRRRRNEKGVEVVIDLVIILVIKRSNSNVNLYCSTPLKKRRSVLLGAMSIVISFSEKSF</sequence>
<evidence type="ECO:0000313" key="1">
    <source>
        <dbReference type="EMBL" id="KAJ1354383.1"/>
    </source>
</evidence>